<proteinExistence type="predicted"/>
<sequence>SQHPTWPPQCPPDPSLPPTLVHFRPPLLASPPLPPQLRESYKTSRGDSGSDTPPALMPPPRYQGA</sequence>
<organism evidence="2 3">
    <name type="scientific">Tuber aestivum</name>
    <name type="common">summer truffle</name>
    <dbReference type="NCBI Taxonomy" id="59557"/>
    <lineage>
        <taxon>Eukaryota</taxon>
        <taxon>Fungi</taxon>
        <taxon>Dikarya</taxon>
        <taxon>Ascomycota</taxon>
        <taxon>Pezizomycotina</taxon>
        <taxon>Pezizomycetes</taxon>
        <taxon>Pezizales</taxon>
        <taxon>Tuberaceae</taxon>
        <taxon>Tuber</taxon>
    </lineage>
</organism>
<evidence type="ECO:0000256" key="1">
    <source>
        <dbReference type="SAM" id="MobiDB-lite"/>
    </source>
</evidence>
<reference evidence="2" key="1">
    <citation type="submission" date="2015-10" db="EMBL/GenBank/DDBJ databases">
        <authorList>
            <person name="Regsiter A."/>
            <person name="william w."/>
        </authorList>
    </citation>
    <scope>NUCLEOTIDE SEQUENCE</scope>
    <source>
        <strain evidence="2">Montdore</strain>
    </source>
</reference>
<gene>
    <name evidence="2" type="ORF">GSTUAT00005819001</name>
</gene>
<feature type="non-terminal residue" evidence="2">
    <location>
        <position position="1"/>
    </location>
</feature>
<evidence type="ECO:0000313" key="3">
    <source>
        <dbReference type="Proteomes" id="UP001412239"/>
    </source>
</evidence>
<feature type="region of interest" description="Disordered" evidence="1">
    <location>
        <begin position="1"/>
        <end position="65"/>
    </location>
</feature>
<dbReference type="AlphaFoldDB" id="A0A292PTX2"/>
<feature type="compositionally biased region" description="Pro residues" evidence="1">
    <location>
        <begin position="1"/>
        <end position="17"/>
    </location>
</feature>
<dbReference type="EMBL" id="LN891057">
    <property type="protein sequence ID" value="CUS10098.1"/>
    <property type="molecule type" value="Genomic_DNA"/>
</dbReference>
<evidence type="ECO:0000313" key="2">
    <source>
        <dbReference type="EMBL" id="CUS10098.1"/>
    </source>
</evidence>
<dbReference type="Proteomes" id="UP001412239">
    <property type="component" value="Unassembled WGS sequence"/>
</dbReference>
<keyword evidence="3" id="KW-1185">Reference proteome</keyword>
<protein>
    <submittedName>
        <fullName evidence="2">Uncharacterized protein</fullName>
    </submittedName>
</protein>
<accession>A0A292PTX2</accession>
<feature type="compositionally biased region" description="Pro residues" evidence="1">
    <location>
        <begin position="55"/>
        <end position="65"/>
    </location>
</feature>
<name>A0A292PTX2_9PEZI</name>